<comment type="caution">
    <text evidence="1">The sequence shown here is derived from an EMBL/GenBank/DDBJ whole genome shotgun (WGS) entry which is preliminary data.</text>
</comment>
<name>A0ACB9B2V9_9ASTR</name>
<gene>
    <name evidence="1" type="ORF">L1987_67980</name>
</gene>
<proteinExistence type="predicted"/>
<reference evidence="1 2" key="2">
    <citation type="journal article" date="2022" name="Mol. Ecol. Resour.">
        <title>The genomes of chicory, endive, great burdock and yacon provide insights into Asteraceae paleo-polyploidization history and plant inulin production.</title>
        <authorList>
            <person name="Fan W."/>
            <person name="Wang S."/>
            <person name="Wang H."/>
            <person name="Wang A."/>
            <person name="Jiang F."/>
            <person name="Liu H."/>
            <person name="Zhao H."/>
            <person name="Xu D."/>
            <person name="Zhang Y."/>
        </authorList>
    </citation>
    <scope>NUCLEOTIDE SEQUENCE [LARGE SCALE GENOMIC DNA]</scope>
    <source>
        <strain evidence="2">cv. Yunnan</strain>
        <tissue evidence="1">Leaves</tissue>
    </source>
</reference>
<reference evidence="2" key="1">
    <citation type="journal article" date="2022" name="Mol. Ecol. Resour.">
        <title>The genomes of chicory, endive, great burdock and yacon provide insights into Asteraceae palaeo-polyploidization history and plant inulin production.</title>
        <authorList>
            <person name="Fan W."/>
            <person name="Wang S."/>
            <person name="Wang H."/>
            <person name="Wang A."/>
            <person name="Jiang F."/>
            <person name="Liu H."/>
            <person name="Zhao H."/>
            <person name="Xu D."/>
            <person name="Zhang Y."/>
        </authorList>
    </citation>
    <scope>NUCLEOTIDE SEQUENCE [LARGE SCALE GENOMIC DNA]</scope>
    <source>
        <strain evidence="2">cv. Yunnan</strain>
    </source>
</reference>
<sequence length="276" mass="32194">MEWTFKNNYHFVINPSTRKVFQLPYQPSNCTYLDLCYLFGFDESRNEHKILNIRKHDATFDNPTSVEIMIFSMSSYSWRKIDAELPVGVEFDSVYHDMKGSVCVNSVIHFLPCGPYDILAFDLRTDKFSVINTPQGVVPHEPVTMYEDSAKENTPFIININGLIGVVCHDRVIESDDMHIWILQDYENRVWVREIITFPEPWVELDYLFPIDAVNTDEIIFSSCKVFTNDVMSVPIYNRKSRCFKSLELTLGHEFICSKTLRLNQIKCYVESILPL</sequence>
<organism evidence="1 2">
    <name type="scientific">Smallanthus sonchifolius</name>
    <dbReference type="NCBI Taxonomy" id="185202"/>
    <lineage>
        <taxon>Eukaryota</taxon>
        <taxon>Viridiplantae</taxon>
        <taxon>Streptophyta</taxon>
        <taxon>Embryophyta</taxon>
        <taxon>Tracheophyta</taxon>
        <taxon>Spermatophyta</taxon>
        <taxon>Magnoliopsida</taxon>
        <taxon>eudicotyledons</taxon>
        <taxon>Gunneridae</taxon>
        <taxon>Pentapetalae</taxon>
        <taxon>asterids</taxon>
        <taxon>campanulids</taxon>
        <taxon>Asterales</taxon>
        <taxon>Asteraceae</taxon>
        <taxon>Asteroideae</taxon>
        <taxon>Heliantheae alliance</taxon>
        <taxon>Millerieae</taxon>
        <taxon>Smallanthus</taxon>
    </lineage>
</organism>
<accession>A0ACB9B2V9</accession>
<evidence type="ECO:0000313" key="2">
    <source>
        <dbReference type="Proteomes" id="UP001056120"/>
    </source>
</evidence>
<dbReference type="Proteomes" id="UP001056120">
    <property type="component" value="Linkage Group LG23"/>
</dbReference>
<keyword evidence="2" id="KW-1185">Reference proteome</keyword>
<evidence type="ECO:0000313" key="1">
    <source>
        <dbReference type="EMBL" id="KAI3716812.1"/>
    </source>
</evidence>
<protein>
    <submittedName>
        <fullName evidence="1">Uncharacterized protein</fullName>
    </submittedName>
</protein>
<dbReference type="EMBL" id="CM042040">
    <property type="protein sequence ID" value="KAI3716812.1"/>
    <property type="molecule type" value="Genomic_DNA"/>
</dbReference>